<keyword evidence="2" id="KW-1185">Reference proteome</keyword>
<dbReference type="RefSeq" id="WP_188520044.1">
    <property type="nucleotide sequence ID" value="NZ_BMES01000003.1"/>
</dbReference>
<sequence length="110" mass="12275">MREIHRWQGASGQWYDHGVHPFAQVHCAAANFIMVRRERNGACSPLYIGEAADFHQRFLCDPKRLAALAMGANEIHILLGGASTDRRARIDFDLRRAHPTPLNQRAGSGA</sequence>
<comment type="caution">
    <text evidence="1">The sequence shown here is derived from an EMBL/GenBank/DDBJ whole genome shotgun (WGS) entry which is preliminary data.</text>
</comment>
<dbReference type="AlphaFoldDB" id="A0A917IAK3"/>
<reference evidence="1" key="2">
    <citation type="submission" date="2020-09" db="EMBL/GenBank/DDBJ databases">
        <authorList>
            <person name="Sun Q."/>
            <person name="Zhou Y."/>
        </authorList>
    </citation>
    <scope>NUCLEOTIDE SEQUENCE</scope>
    <source>
        <strain evidence="1">CGMCC 1.12214</strain>
    </source>
</reference>
<reference evidence="1" key="1">
    <citation type="journal article" date="2014" name="Int. J. Syst. Evol. Microbiol.">
        <title>Complete genome sequence of Corynebacterium casei LMG S-19264T (=DSM 44701T), isolated from a smear-ripened cheese.</title>
        <authorList>
            <consortium name="US DOE Joint Genome Institute (JGI-PGF)"/>
            <person name="Walter F."/>
            <person name="Albersmeier A."/>
            <person name="Kalinowski J."/>
            <person name="Ruckert C."/>
        </authorList>
    </citation>
    <scope>NUCLEOTIDE SEQUENCE</scope>
    <source>
        <strain evidence="1">CGMCC 1.12214</strain>
    </source>
</reference>
<name>A0A917IAK3_9HYPH</name>
<organism evidence="1 2">
    <name type="scientific">Alsobacter metallidurans</name>
    <dbReference type="NCBI Taxonomy" id="340221"/>
    <lineage>
        <taxon>Bacteria</taxon>
        <taxon>Pseudomonadati</taxon>
        <taxon>Pseudomonadota</taxon>
        <taxon>Alphaproteobacteria</taxon>
        <taxon>Hyphomicrobiales</taxon>
        <taxon>Alsobacteraceae</taxon>
        <taxon>Alsobacter</taxon>
    </lineage>
</organism>
<proteinExistence type="predicted"/>
<gene>
    <name evidence="1" type="ORF">GCM10007036_44930</name>
</gene>
<dbReference type="Proteomes" id="UP000603912">
    <property type="component" value="Unassembled WGS sequence"/>
</dbReference>
<evidence type="ECO:0000313" key="1">
    <source>
        <dbReference type="EMBL" id="GGH32767.1"/>
    </source>
</evidence>
<accession>A0A917IAK3</accession>
<dbReference type="EMBL" id="BMES01000003">
    <property type="protein sequence ID" value="GGH32767.1"/>
    <property type="molecule type" value="Genomic_DNA"/>
</dbReference>
<protein>
    <submittedName>
        <fullName evidence="1">Uncharacterized protein</fullName>
    </submittedName>
</protein>
<evidence type="ECO:0000313" key="2">
    <source>
        <dbReference type="Proteomes" id="UP000603912"/>
    </source>
</evidence>